<dbReference type="InterPro" id="IPR041082">
    <property type="entry name" value="Suv3_C_1"/>
</dbReference>
<dbReference type="OMA" id="QPANWYT"/>
<dbReference type="PANTHER" id="PTHR12131:SF1">
    <property type="entry name" value="ATP-DEPENDENT RNA HELICASE SUPV3L1, MITOCHONDRIAL-RELATED"/>
    <property type="match status" value="1"/>
</dbReference>
<protein>
    <recommendedName>
        <fullName evidence="4">RNA helicase</fullName>
        <ecNumber evidence="4">3.6.4.13</ecNumber>
    </recommendedName>
</protein>
<keyword evidence="7" id="KW-0347">Helicase</keyword>
<dbReference type="FunFam" id="3.40.50.300:FF:000269">
    <property type="entry name" value="ATP-dependent RNA helicase SUPV3L1, mitochondrial"/>
    <property type="match status" value="1"/>
</dbReference>
<evidence type="ECO:0000256" key="7">
    <source>
        <dbReference type="ARBA" id="ARBA00022806"/>
    </source>
</evidence>
<evidence type="ECO:0000313" key="14">
    <source>
        <dbReference type="EMBL" id="KND02871.1"/>
    </source>
</evidence>
<dbReference type="Pfam" id="PF23703">
    <property type="entry name" value="DExH18_N"/>
    <property type="match status" value="1"/>
</dbReference>
<evidence type="ECO:0000256" key="4">
    <source>
        <dbReference type="ARBA" id="ARBA00012552"/>
    </source>
</evidence>
<name>A0A0L0HN77_SPIPD</name>
<feature type="compositionally biased region" description="Basic and acidic residues" evidence="12">
    <location>
        <begin position="624"/>
        <end position="633"/>
    </location>
</feature>
<dbReference type="FunFam" id="1.20.272.40:FF:000002">
    <property type="entry name" value="ATP-dependent RNA helicase SUV3, mitochondrial"/>
    <property type="match status" value="1"/>
</dbReference>
<dbReference type="InterPro" id="IPR001650">
    <property type="entry name" value="Helicase_C-like"/>
</dbReference>
<dbReference type="STRING" id="645134.A0A0L0HN77"/>
<dbReference type="InterPro" id="IPR022192">
    <property type="entry name" value="SUV3_C"/>
</dbReference>
<dbReference type="eggNOG" id="KOG0953">
    <property type="taxonomic scope" value="Eukaryota"/>
</dbReference>
<feature type="domain" description="Helicase C-terminal" evidence="13">
    <location>
        <begin position="300"/>
        <end position="461"/>
    </location>
</feature>
<organism evidence="14 15">
    <name type="scientific">Spizellomyces punctatus (strain DAOM BR117)</name>
    <dbReference type="NCBI Taxonomy" id="645134"/>
    <lineage>
        <taxon>Eukaryota</taxon>
        <taxon>Fungi</taxon>
        <taxon>Fungi incertae sedis</taxon>
        <taxon>Chytridiomycota</taxon>
        <taxon>Chytridiomycota incertae sedis</taxon>
        <taxon>Chytridiomycetes</taxon>
        <taxon>Spizellomycetales</taxon>
        <taxon>Spizellomycetaceae</taxon>
        <taxon>Spizellomyces</taxon>
    </lineage>
</organism>
<dbReference type="Gene3D" id="1.20.272.40">
    <property type="match status" value="1"/>
</dbReference>
<dbReference type="InterPro" id="IPR050699">
    <property type="entry name" value="RNA-DNA_Helicase"/>
</dbReference>
<dbReference type="PANTHER" id="PTHR12131">
    <property type="entry name" value="ATP-DEPENDENT RNA AND DNA HELICASE"/>
    <property type="match status" value="1"/>
</dbReference>
<proteinExistence type="predicted"/>
<feature type="region of interest" description="Disordered" evidence="12">
    <location>
        <begin position="614"/>
        <end position="651"/>
    </location>
</feature>
<dbReference type="GO" id="GO:0005524">
    <property type="term" value="F:ATP binding"/>
    <property type="evidence" value="ECO:0007669"/>
    <property type="project" value="UniProtKB-KW"/>
</dbReference>
<accession>A0A0L0HN77</accession>
<gene>
    <name evidence="14" type="ORF">SPPG_01951</name>
</gene>
<dbReference type="EMBL" id="KQ257452">
    <property type="protein sequence ID" value="KND02871.1"/>
    <property type="molecule type" value="Genomic_DNA"/>
</dbReference>
<evidence type="ECO:0000256" key="6">
    <source>
        <dbReference type="ARBA" id="ARBA00022801"/>
    </source>
</evidence>
<dbReference type="OrthoDB" id="6692397at2759"/>
<dbReference type="Pfam" id="PF12513">
    <property type="entry name" value="SUV3_C"/>
    <property type="match status" value="1"/>
</dbReference>
<dbReference type="Gene3D" id="3.40.50.300">
    <property type="entry name" value="P-loop containing nucleotide triphosphate hydrolases"/>
    <property type="match status" value="2"/>
</dbReference>
<dbReference type="VEuPathDB" id="FungiDB:SPPG_01951"/>
<dbReference type="AlphaFoldDB" id="A0A0L0HN77"/>
<dbReference type="SMART" id="SM00490">
    <property type="entry name" value="HELICc"/>
    <property type="match status" value="1"/>
</dbReference>
<comment type="catalytic activity">
    <reaction evidence="11">
        <text>ATP + H2O = ADP + phosphate + H(+)</text>
        <dbReference type="Rhea" id="RHEA:13065"/>
        <dbReference type="ChEBI" id="CHEBI:15377"/>
        <dbReference type="ChEBI" id="CHEBI:15378"/>
        <dbReference type="ChEBI" id="CHEBI:30616"/>
        <dbReference type="ChEBI" id="CHEBI:43474"/>
        <dbReference type="ChEBI" id="CHEBI:456216"/>
        <dbReference type="EC" id="3.6.4.13"/>
    </reaction>
</comment>
<evidence type="ECO:0000256" key="10">
    <source>
        <dbReference type="ARBA" id="ARBA00023128"/>
    </source>
</evidence>
<comment type="cofactor">
    <cofactor evidence="1">
        <name>Mn(2+)</name>
        <dbReference type="ChEBI" id="CHEBI:29035"/>
    </cofactor>
</comment>
<evidence type="ECO:0000256" key="3">
    <source>
        <dbReference type="ARBA" id="ARBA00004173"/>
    </source>
</evidence>
<evidence type="ECO:0000256" key="9">
    <source>
        <dbReference type="ARBA" id="ARBA00022946"/>
    </source>
</evidence>
<evidence type="ECO:0000256" key="8">
    <source>
        <dbReference type="ARBA" id="ARBA00022840"/>
    </source>
</evidence>
<feature type="compositionally biased region" description="Basic residues" evidence="12">
    <location>
        <begin position="614"/>
        <end position="623"/>
    </location>
</feature>
<dbReference type="EC" id="3.6.4.13" evidence="4"/>
<dbReference type="SUPFAM" id="SSF52540">
    <property type="entry name" value="P-loop containing nucleoside triphosphate hydrolases"/>
    <property type="match status" value="2"/>
</dbReference>
<evidence type="ECO:0000259" key="13">
    <source>
        <dbReference type="PROSITE" id="PS51194"/>
    </source>
</evidence>
<keyword evidence="9" id="KW-0809">Transit peptide</keyword>
<dbReference type="InterPro" id="IPR056377">
    <property type="entry name" value="DExH18_N"/>
</dbReference>
<dbReference type="Gene3D" id="1.20.58.1080">
    <property type="match status" value="1"/>
</dbReference>
<evidence type="ECO:0000256" key="11">
    <source>
        <dbReference type="ARBA" id="ARBA00047984"/>
    </source>
</evidence>
<comment type="subcellular location">
    <subcellularLocation>
        <location evidence="3">Mitochondrion</location>
    </subcellularLocation>
</comment>
<dbReference type="PROSITE" id="PS51194">
    <property type="entry name" value="HELICASE_CTER"/>
    <property type="match status" value="1"/>
</dbReference>
<feature type="compositionally biased region" description="Polar residues" evidence="12">
    <location>
        <begin position="636"/>
        <end position="649"/>
    </location>
</feature>
<dbReference type="CDD" id="cd18805">
    <property type="entry name" value="SF2_C_suv3"/>
    <property type="match status" value="1"/>
</dbReference>
<evidence type="ECO:0000313" key="15">
    <source>
        <dbReference type="Proteomes" id="UP000053201"/>
    </source>
</evidence>
<dbReference type="RefSeq" id="XP_016610910.1">
    <property type="nucleotide sequence ID" value="XM_016750259.1"/>
</dbReference>
<evidence type="ECO:0000256" key="12">
    <source>
        <dbReference type="SAM" id="MobiDB-lite"/>
    </source>
</evidence>
<dbReference type="InterPro" id="IPR055206">
    <property type="entry name" value="DEXQc_SUV3"/>
</dbReference>
<keyword evidence="15" id="KW-1185">Reference proteome</keyword>
<dbReference type="GO" id="GO:0000965">
    <property type="term" value="P:mitochondrial RNA 3'-end processing"/>
    <property type="evidence" value="ECO:0007669"/>
    <property type="project" value="TreeGrafter"/>
</dbReference>
<dbReference type="Pfam" id="PF22527">
    <property type="entry name" value="DEXQc_Suv3"/>
    <property type="match status" value="1"/>
</dbReference>
<dbReference type="GeneID" id="27685580"/>
<dbReference type="Pfam" id="PF18147">
    <property type="entry name" value="Suv3_C_1"/>
    <property type="match status" value="1"/>
</dbReference>
<dbReference type="InterPro" id="IPR027417">
    <property type="entry name" value="P-loop_NTPase"/>
</dbReference>
<dbReference type="GO" id="GO:0003724">
    <property type="term" value="F:RNA helicase activity"/>
    <property type="evidence" value="ECO:0007669"/>
    <property type="project" value="UniProtKB-EC"/>
</dbReference>
<sequence length="698" mass="78200">MIVIRRLYACPIRTLVRSSHSLASRIPFTQPSPSQQRALAKYLDYFNRSNWVKQKCLAMGVEHKVLETALKEYKESLLRDSVNGLSLADAVAHIEANSKMDKVLLPAFYTFLADRYPQKVELLRSLMSFSDLTSPADWHSGARSMKRKIIMHVGPTNSGKTYAALQRLEQCATGIYCGPLRLLAHEVYERLNSKGVPCNLLTGEERRESDGVFKWAATVEMAPVTKRFNVAVLDEIQMIGDRTRGWAWTQALLGLQAEEIHVCGEPTAVPLVQAMAKETGDHVQINTYQRLTGLTVKGAGLGGKLADLKRGDCVVTFSRQNIFALKRQIEEKTRLRAAVIYGSLPPETRAEQAKLFNDPNSVYDVLVASDAIGMGLNLNIGRMIFERVEKWDGMRTKSLTVSEIKQIAGRAGRFGTQYENGEVCTLDDYDMHTLRRAMKVKAPNVMSAGLHPTLEQIESFSKYLPNESLASLLDRFEDLASLGGRYFLCNLDSQRAIANTIAAVPLTLRDRYIFLLAPCNIKDTLLASRMLTFAKAHASGTECPLEPHISLPTHAPNTIEDLRDLEAQHRVIILYMWLSQRFAETFTDVSGASVLKRQCERLINTGLAELTFERRRKKSKPRNRLGDDARVETVETETPLSPPSHSDVNQGILDLLPQNKHKRPGMGKKPRSTETVIVNFLKKTLDRPAKSGGSEERY</sequence>
<dbReference type="InterPro" id="IPR044774">
    <property type="entry name" value="Suv3_DEXQc"/>
</dbReference>
<dbReference type="Proteomes" id="UP000053201">
    <property type="component" value="Unassembled WGS sequence"/>
</dbReference>
<dbReference type="FunCoup" id="A0A0L0HN77">
    <property type="interactions" value="339"/>
</dbReference>
<dbReference type="GO" id="GO:0016787">
    <property type="term" value="F:hydrolase activity"/>
    <property type="evidence" value="ECO:0007669"/>
    <property type="project" value="UniProtKB-KW"/>
</dbReference>
<comment type="cofactor">
    <cofactor evidence="2">
        <name>Mg(2+)</name>
        <dbReference type="ChEBI" id="CHEBI:18420"/>
    </cofactor>
</comment>
<keyword evidence="6" id="KW-0378">Hydrolase</keyword>
<dbReference type="GO" id="GO:0045025">
    <property type="term" value="C:mitochondrial degradosome"/>
    <property type="evidence" value="ECO:0007669"/>
    <property type="project" value="TreeGrafter"/>
</dbReference>
<dbReference type="Pfam" id="PF00271">
    <property type="entry name" value="Helicase_C"/>
    <property type="match status" value="1"/>
</dbReference>
<dbReference type="InParanoid" id="A0A0L0HN77"/>
<evidence type="ECO:0000256" key="2">
    <source>
        <dbReference type="ARBA" id="ARBA00001946"/>
    </source>
</evidence>
<keyword evidence="10" id="KW-0496">Mitochondrion</keyword>
<dbReference type="CDD" id="cd17913">
    <property type="entry name" value="DEXQc_Suv3"/>
    <property type="match status" value="1"/>
</dbReference>
<keyword evidence="5" id="KW-0547">Nucleotide-binding</keyword>
<dbReference type="FunFam" id="3.40.50.300:FF:000957">
    <property type="entry name" value="ATP-dependent RNA helicase SUV3L, mitochondrial"/>
    <property type="match status" value="1"/>
</dbReference>
<reference evidence="14 15" key="1">
    <citation type="submission" date="2009-08" db="EMBL/GenBank/DDBJ databases">
        <title>The Genome Sequence of Spizellomyces punctatus strain DAOM BR117.</title>
        <authorList>
            <consortium name="The Broad Institute Genome Sequencing Platform"/>
            <person name="Russ C."/>
            <person name="Cuomo C."/>
            <person name="Shea T."/>
            <person name="Young S.K."/>
            <person name="Zeng Q."/>
            <person name="Koehrsen M."/>
            <person name="Haas B."/>
            <person name="Borodovsky M."/>
            <person name="Guigo R."/>
            <person name="Alvarado L."/>
            <person name="Berlin A."/>
            <person name="Bochicchio J."/>
            <person name="Borenstein D."/>
            <person name="Chapman S."/>
            <person name="Chen Z."/>
            <person name="Engels R."/>
            <person name="Freedman E."/>
            <person name="Gellesch M."/>
            <person name="Goldberg J."/>
            <person name="Griggs A."/>
            <person name="Gujja S."/>
            <person name="Heiman D."/>
            <person name="Hepburn T."/>
            <person name="Howarth C."/>
            <person name="Jen D."/>
            <person name="Larson L."/>
            <person name="Lewis B."/>
            <person name="Mehta T."/>
            <person name="Park D."/>
            <person name="Pearson M."/>
            <person name="Roberts A."/>
            <person name="Saif S."/>
            <person name="Shenoy N."/>
            <person name="Sisk P."/>
            <person name="Stolte C."/>
            <person name="Sykes S."/>
            <person name="Thomson T."/>
            <person name="Walk T."/>
            <person name="White J."/>
            <person name="Yandava C."/>
            <person name="Burger G."/>
            <person name="Gray M.W."/>
            <person name="Holland P.W.H."/>
            <person name="King N."/>
            <person name="Lang F.B.F."/>
            <person name="Roger A.J."/>
            <person name="Ruiz-Trillo I."/>
            <person name="Lander E."/>
            <person name="Nusbaum C."/>
        </authorList>
    </citation>
    <scope>NUCLEOTIDE SEQUENCE [LARGE SCALE GENOMIC DNA]</scope>
    <source>
        <strain evidence="14 15">DAOM BR117</strain>
    </source>
</reference>
<evidence type="ECO:0000256" key="5">
    <source>
        <dbReference type="ARBA" id="ARBA00022741"/>
    </source>
</evidence>
<keyword evidence="8" id="KW-0067">ATP-binding</keyword>
<evidence type="ECO:0000256" key="1">
    <source>
        <dbReference type="ARBA" id="ARBA00001936"/>
    </source>
</evidence>